<feature type="transmembrane region" description="Helical" evidence="6">
    <location>
        <begin position="37"/>
        <end position="58"/>
    </location>
</feature>
<evidence type="ECO:0000256" key="6">
    <source>
        <dbReference type="SAM" id="Phobius"/>
    </source>
</evidence>
<evidence type="ECO:0000256" key="4">
    <source>
        <dbReference type="ARBA" id="ARBA00022989"/>
    </source>
</evidence>
<dbReference type="InterPro" id="IPR051791">
    <property type="entry name" value="Pra-immunoreactive"/>
</dbReference>
<dbReference type="GO" id="GO:0005886">
    <property type="term" value="C:plasma membrane"/>
    <property type="evidence" value="ECO:0007669"/>
    <property type="project" value="UniProtKB-SubCell"/>
</dbReference>
<evidence type="ECO:0000256" key="5">
    <source>
        <dbReference type="ARBA" id="ARBA00023136"/>
    </source>
</evidence>
<comment type="caution">
    <text evidence="8">The sequence shown here is derived from an EMBL/GenBank/DDBJ whole genome shotgun (WGS) entry which is preliminary data.</text>
</comment>
<comment type="subcellular location">
    <subcellularLocation>
        <location evidence="1">Cell membrane</location>
        <topology evidence="1">Multi-pass membrane protein</topology>
    </subcellularLocation>
</comment>
<dbReference type="PANTHER" id="PTHR36115">
    <property type="entry name" value="PROLINE-RICH ANTIGEN HOMOLOG-RELATED"/>
    <property type="match status" value="1"/>
</dbReference>
<dbReference type="Proteomes" id="UP000308697">
    <property type="component" value="Unassembled WGS sequence"/>
</dbReference>
<dbReference type="RefSeq" id="WP_136740253.1">
    <property type="nucleotide sequence ID" value="NZ_SUMB01000004.1"/>
</dbReference>
<evidence type="ECO:0000256" key="2">
    <source>
        <dbReference type="ARBA" id="ARBA00022475"/>
    </source>
</evidence>
<accession>A0A4V5MKR6</accession>
<keyword evidence="3 6" id="KW-0812">Transmembrane</keyword>
<dbReference type="Pfam" id="PF06271">
    <property type="entry name" value="RDD"/>
    <property type="match status" value="1"/>
</dbReference>
<dbReference type="AlphaFoldDB" id="A0A4V5MKR6"/>
<proteinExistence type="predicted"/>
<dbReference type="OrthoDB" id="5244233at2"/>
<keyword evidence="2" id="KW-1003">Cell membrane</keyword>
<evidence type="ECO:0000256" key="1">
    <source>
        <dbReference type="ARBA" id="ARBA00004651"/>
    </source>
</evidence>
<name>A0A4V5MKR6_9ACTN</name>
<gene>
    <name evidence="8" type="ORF">FCH28_14325</name>
</gene>
<evidence type="ECO:0000313" key="8">
    <source>
        <dbReference type="EMBL" id="TJZ54328.1"/>
    </source>
</evidence>
<evidence type="ECO:0000313" key="9">
    <source>
        <dbReference type="Proteomes" id="UP000308697"/>
    </source>
</evidence>
<organism evidence="8 9">
    <name type="scientific">Streptomyces piniterrae</name>
    <dbReference type="NCBI Taxonomy" id="2571125"/>
    <lineage>
        <taxon>Bacteria</taxon>
        <taxon>Bacillati</taxon>
        <taxon>Actinomycetota</taxon>
        <taxon>Actinomycetes</taxon>
        <taxon>Kitasatosporales</taxon>
        <taxon>Streptomycetaceae</taxon>
        <taxon>Streptomyces</taxon>
    </lineage>
</organism>
<evidence type="ECO:0000259" key="7">
    <source>
        <dbReference type="Pfam" id="PF06271"/>
    </source>
</evidence>
<dbReference type="PANTHER" id="PTHR36115:SF4">
    <property type="entry name" value="MEMBRANE PROTEIN"/>
    <property type="match status" value="1"/>
</dbReference>
<sequence>MRRGFAVAIDLAITVVVILGPLIAVDRILEAASAGDVWLPSAAVWTLAFLLLYSPLSVSRWGATAGKRLLGMEVVRDTDGGRLSYGAALARHLSNLVMVTVPVFLVANATATNLSEKRQSLHDRLVGSRVVMRGR</sequence>
<feature type="domain" description="RDD" evidence="7">
    <location>
        <begin position="1"/>
        <end position="126"/>
    </location>
</feature>
<keyword evidence="5 6" id="KW-0472">Membrane</keyword>
<dbReference type="EMBL" id="SUMB01000004">
    <property type="protein sequence ID" value="TJZ54328.1"/>
    <property type="molecule type" value="Genomic_DNA"/>
</dbReference>
<keyword evidence="4 6" id="KW-1133">Transmembrane helix</keyword>
<reference evidence="8 9" key="1">
    <citation type="submission" date="2019-04" db="EMBL/GenBank/DDBJ databases">
        <title>Streptomyces piniterrae sp. nov., a heliquinomycin-producing actinomycete isolated from rhizosphere soil of Pinus yunnanensis.</title>
        <authorList>
            <person name="Zhuang X."/>
            <person name="Zhao J."/>
        </authorList>
    </citation>
    <scope>NUCLEOTIDE SEQUENCE [LARGE SCALE GENOMIC DNA]</scope>
    <source>
        <strain evidence="9">jys28</strain>
    </source>
</reference>
<feature type="transmembrane region" description="Helical" evidence="6">
    <location>
        <begin position="7"/>
        <end position="25"/>
    </location>
</feature>
<keyword evidence="9" id="KW-1185">Reference proteome</keyword>
<protein>
    <submittedName>
        <fullName evidence="8">RDD family protein</fullName>
    </submittedName>
</protein>
<evidence type="ECO:0000256" key="3">
    <source>
        <dbReference type="ARBA" id="ARBA00022692"/>
    </source>
</evidence>
<dbReference type="InterPro" id="IPR010432">
    <property type="entry name" value="RDD"/>
</dbReference>